<dbReference type="AlphaFoldDB" id="A0AAC9LEU2"/>
<dbReference type="KEGG" id="acad:UA74_21720"/>
<feature type="domain" description="Mycothiol-dependent maleylpyruvate isomerase metal-binding" evidence="1">
    <location>
        <begin position="40"/>
        <end position="172"/>
    </location>
</feature>
<accession>A0AAC9LEU2</accession>
<keyword evidence="3" id="KW-1185">Reference proteome</keyword>
<dbReference type="Gene3D" id="3.30.1050.20">
    <property type="match status" value="1"/>
</dbReference>
<gene>
    <name evidence="2" type="ORF">UA74_21720</name>
</gene>
<dbReference type="Proteomes" id="UP000185511">
    <property type="component" value="Chromosome"/>
</dbReference>
<reference evidence="3" key="1">
    <citation type="submission" date="2016-06" db="EMBL/GenBank/DDBJ databases">
        <title>Complete genome sequence of Actinoalloteichus fjordicus DSM 46855 (=ADI127-17), type strain of the new species Actinoalloteichus fjordicus.</title>
        <authorList>
            <person name="Ruckert C."/>
            <person name="Nouioui I."/>
            <person name="Willmese J."/>
            <person name="van Wezel G."/>
            <person name="Klenk H.-P."/>
            <person name="Kalinowski J."/>
            <person name="Zotchev S.B."/>
        </authorList>
    </citation>
    <scope>NUCLEOTIDE SEQUENCE [LARGE SCALE GENOMIC DNA]</scope>
    <source>
        <strain evidence="3">ADI127-7</strain>
    </source>
</reference>
<dbReference type="EMBL" id="CP016076">
    <property type="protein sequence ID" value="APU16366.1"/>
    <property type="molecule type" value="Genomic_DNA"/>
</dbReference>
<dbReference type="Pfam" id="PF11716">
    <property type="entry name" value="MDMPI_N"/>
    <property type="match status" value="1"/>
</dbReference>
<protein>
    <recommendedName>
        <fullName evidence="1">Mycothiol-dependent maleylpyruvate isomerase metal-binding domain-containing protein</fullName>
    </recommendedName>
</protein>
<dbReference type="GO" id="GO:0046872">
    <property type="term" value="F:metal ion binding"/>
    <property type="evidence" value="ECO:0007669"/>
    <property type="project" value="InterPro"/>
</dbReference>
<dbReference type="InterPro" id="IPR017517">
    <property type="entry name" value="Maleyloyr_isom"/>
</dbReference>
<organism evidence="2 3">
    <name type="scientific">Actinoalloteichus fjordicus</name>
    <dbReference type="NCBI Taxonomy" id="1612552"/>
    <lineage>
        <taxon>Bacteria</taxon>
        <taxon>Bacillati</taxon>
        <taxon>Actinomycetota</taxon>
        <taxon>Actinomycetes</taxon>
        <taxon>Pseudonocardiales</taxon>
        <taxon>Pseudonocardiaceae</taxon>
        <taxon>Actinoalloteichus</taxon>
    </lineage>
</organism>
<evidence type="ECO:0000313" key="2">
    <source>
        <dbReference type="EMBL" id="APU16366.1"/>
    </source>
</evidence>
<dbReference type="Gene3D" id="1.20.120.450">
    <property type="entry name" value="dinb family like domain"/>
    <property type="match status" value="1"/>
</dbReference>
<dbReference type="InterPro" id="IPR036527">
    <property type="entry name" value="SCP2_sterol-bd_dom_sf"/>
</dbReference>
<sequence length="264" mass="28779">MAEIHLSHPQPLEESLVAPRTSVGGAAASAAQGLRALEVANRALLEVVERLDDTVVSGPSLLPNWSRAHVLTHLARNADGLVNLLTWARTDVEHPMYQSAADRNADIEEGVDRPARLLVEDVRAATERFDAAAAGLDDSAWAAQVVGRGRTFQADEIPWIRQREVWIHLVDLDVGPSIEDIPDDQIELMLVDVITRYRARDDAPRFGLLVELSDGTERTFFIGSATDDGPPAVRGKAKAVLGWLIGRQDGADLLGTLPVLPEWD</sequence>
<name>A0AAC9LEU2_9PSEU</name>
<dbReference type="NCBIfam" id="TIGR03083">
    <property type="entry name" value="maleylpyruvate isomerase family mycothiol-dependent enzyme"/>
    <property type="match status" value="1"/>
</dbReference>
<evidence type="ECO:0000313" key="3">
    <source>
        <dbReference type="Proteomes" id="UP000185511"/>
    </source>
</evidence>
<dbReference type="InterPro" id="IPR034660">
    <property type="entry name" value="DinB/YfiT-like"/>
</dbReference>
<dbReference type="InterPro" id="IPR024344">
    <property type="entry name" value="MDMPI_metal-binding"/>
</dbReference>
<proteinExistence type="predicted"/>
<dbReference type="SUPFAM" id="SSF55718">
    <property type="entry name" value="SCP-like"/>
    <property type="match status" value="1"/>
</dbReference>
<dbReference type="SUPFAM" id="SSF109854">
    <property type="entry name" value="DinB/YfiT-like putative metalloenzymes"/>
    <property type="match status" value="1"/>
</dbReference>
<evidence type="ECO:0000259" key="1">
    <source>
        <dbReference type="Pfam" id="PF11716"/>
    </source>
</evidence>